<evidence type="ECO:0000256" key="5">
    <source>
        <dbReference type="ARBA" id="ARBA00022982"/>
    </source>
</evidence>
<evidence type="ECO:0000313" key="9">
    <source>
        <dbReference type="EMBL" id="BBO86693.1"/>
    </source>
</evidence>
<feature type="domain" description="4Fe-4S ferredoxin-type" evidence="8">
    <location>
        <begin position="11"/>
        <end position="40"/>
    </location>
</feature>
<name>A0A5K8A2B2_9BACT</name>
<dbReference type="Proteomes" id="UP000425960">
    <property type="component" value="Plasmid Do28_1"/>
</dbReference>
<reference evidence="9 10" key="1">
    <citation type="submission" date="2019-11" db="EMBL/GenBank/DDBJ databases">
        <title>Comparative genomics of hydrocarbon-degrading Desulfosarcina strains.</title>
        <authorList>
            <person name="Watanabe M."/>
            <person name="Kojima H."/>
            <person name="Fukui M."/>
        </authorList>
    </citation>
    <scope>NUCLEOTIDE SEQUENCE [LARGE SCALE GENOMIC DNA]</scope>
    <source>
        <strain evidence="9 10">28bB2T</strain>
        <plasmid evidence="10">do28_1 dna</plasmid>
    </source>
</reference>
<dbReference type="SUPFAM" id="SSF54862">
    <property type="entry name" value="4Fe-4S ferredoxins"/>
    <property type="match status" value="1"/>
</dbReference>
<dbReference type="PANTHER" id="PTHR43687:SF6">
    <property type="entry name" value="L-ASPARTATE SEMIALDEHYDE SULFURTRANSFERASE IRON-SULFUR SUBUNIT"/>
    <property type="match status" value="1"/>
</dbReference>
<dbReference type="KEGG" id="dov:DSCO28_72590"/>
<evidence type="ECO:0000256" key="7">
    <source>
        <dbReference type="ARBA" id="ARBA00023014"/>
    </source>
</evidence>
<keyword evidence="3" id="KW-0479">Metal-binding</keyword>
<dbReference type="EMBL" id="AP021877">
    <property type="protein sequence ID" value="BBO86693.1"/>
    <property type="molecule type" value="Genomic_DNA"/>
</dbReference>
<dbReference type="GO" id="GO:0051539">
    <property type="term" value="F:4 iron, 4 sulfur cluster binding"/>
    <property type="evidence" value="ECO:0007669"/>
    <property type="project" value="UniProtKB-KW"/>
</dbReference>
<evidence type="ECO:0000256" key="2">
    <source>
        <dbReference type="ARBA" id="ARBA00022485"/>
    </source>
</evidence>
<keyword evidence="6" id="KW-0408">Iron</keyword>
<organism evidence="9 10">
    <name type="scientific">Desulfosarcina ovata subsp. sediminis</name>
    <dbReference type="NCBI Taxonomy" id="885957"/>
    <lineage>
        <taxon>Bacteria</taxon>
        <taxon>Pseudomonadati</taxon>
        <taxon>Thermodesulfobacteriota</taxon>
        <taxon>Desulfobacteria</taxon>
        <taxon>Desulfobacterales</taxon>
        <taxon>Desulfosarcinaceae</taxon>
        <taxon>Desulfosarcina</taxon>
    </lineage>
</organism>
<accession>A0A5K8A2B2</accession>
<evidence type="ECO:0000256" key="1">
    <source>
        <dbReference type="ARBA" id="ARBA00022448"/>
    </source>
</evidence>
<dbReference type="Pfam" id="PF13237">
    <property type="entry name" value="Fer4_10"/>
    <property type="match status" value="1"/>
</dbReference>
<evidence type="ECO:0000313" key="10">
    <source>
        <dbReference type="Proteomes" id="UP000425960"/>
    </source>
</evidence>
<dbReference type="InterPro" id="IPR050572">
    <property type="entry name" value="Fe-S_Ferredoxin"/>
</dbReference>
<protein>
    <submittedName>
        <fullName evidence="9">Ferredoxin</fullName>
    </submittedName>
</protein>
<dbReference type="PANTHER" id="PTHR43687">
    <property type="entry name" value="ADENYLYLSULFATE REDUCTASE, BETA SUBUNIT"/>
    <property type="match status" value="1"/>
</dbReference>
<proteinExistence type="predicted"/>
<keyword evidence="4" id="KW-0677">Repeat</keyword>
<dbReference type="AlphaFoldDB" id="A0A5K8A2B2"/>
<sequence length="71" mass="7517">MSIKTWKGDIVTISVDYDKCVGHGECAGSCPGEVYDIEDGKAVAARIEDCIECCTCVGVCPEKAITHSSCD</sequence>
<dbReference type="RefSeq" id="WP_231714294.1">
    <property type="nucleotide sequence ID" value="NZ_AP021877.1"/>
</dbReference>
<evidence type="ECO:0000256" key="6">
    <source>
        <dbReference type="ARBA" id="ARBA00023004"/>
    </source>
</evidence>
<evidence type="ECO:0000259" key="8">
    <source>
        <dbReference type="PROSITE" id="PS51379"/>
    </source>
</evidence>
<feature type="domain" description="4Fe-4S ferredoxin-type" evidence="8">
    <location>
        <begin position="41"/>
        <end position="70"/>
    </location>
</feature>
<dbReference type="InterPro" id="IPR017896">
    <property type="entry name" value="4Fe4S_Fe-S-bd"/>
</dbReference>
<geneLocation type="plasmid" evidence="10">
    <name>do28_1 dna</name>
</geneLocation>
<keyword evidence="1" id="KW-0813">Transport</keyword>
<keyword evidence="5" id="KW-0249">Electron transport</keyword>
<keyword evidence="9" id="KW-0614">Plasmid</keyword>
<gene>
    <name evidence="9" type="ORF">DSCO28_72590</name>
</gene>
<evidence type="ECO:0000256" key="3">
    <source>
        <dbReference type="ARBA" id="ARBA00022723"/>
    </source>
</evidence>
<keyword evidence="2" id="KW-0004">4Fe-4S</keyword>
<dbReference type="Gene3D" id="3.30.70.20">
    <property type="match status" value="1"/>
</dbReference>
<dbReference type="PROSITE" id="PS51379">
    <property type="entry name" value="4FE4S_FER_2"/>
    <property type="match status" value="2"/>
</dbReference>
<keyword evidence="7" id="KW-0411">Iron-sulfur</keyword>
<dbReference type="GO" id="GO:0046872">
    <property type="term" value="F:metal ion binding"/>
    <property type="evidence" value="ECO:0007669"/>
    <property type="project" value="UniProtKB-KW"/>
</dbReference>
<evidence type="ECO:0000256" key="4">
    <source>
        <dbReference type="ARBA" id="ARBA00022737"/>
    </source>
</evidence>